<dbReference type="FunFam" id="3.30.70.270:FF:000001">
    <property type="entry name" value="Diguanylate cyclase domain protein"/>
    <property type="match status" value="1"/>
</dbReference>
<comment type="caution">
    <text evidence="6">The sequence shown here is derived from an EMBL/GenBank/DDBJ whole genome shotgun (WGS) entry which is preliminary data.</text>
</comment>
<feature type="transmembrane region" description="Helical" evidence="3">
    <location>
        <begin position="35"/>
        <end position="61"/>
    </location>
</feature>
<dbReference type="InterPro" id="IPR043128">
    <property type="entry name" value="Rev_trsase/Diguanyl_cyclase"/>
</dbReference>
<dbReference type="SMART" id="SM00267">
    <property type="entry name" value="GGDEF"/>
    <property type="match status" value="1"/>
</dbReference>
<dbReference type="CDD" id="cd01949">
    <property type="entry name" value="GGDEF"/>
    <property type="match status" value="1"/>
</dbReference>
<feature type="domain" description="GGDEF" evidence="5">
    <location>
        <begin position="169"/>
        <end position="296"/>
    </location>
</feature>
<dbReference type="AlphaFoldDB" id="A0A2G1QP39"/>
<gene>
    <name evidence="6" type="ORF">CSC94_09520</name>
</gene>
<name>A0A2G1QP39_9HYPH</name>
<dbReference type="OrthoDB" id="9812260at2"/>
<dbReference type="Gene3D" id="3.30.70.270">
    <property type="match status" value="1"/>
</dbReference>
<evidence type="ECO:0000256" key="2">
    <source>
        <dbReference type="ARBA" id="ARBA00034247"/>
    </source>
</evidence>
<evidence type="ECO:0000256" key="1">
    <source>
        <dbReference type="ARBA" id="ARBA00012528"/>
    </source>
</evidence>
<dbReference type="InterPro" id="IPR050469">
    <property type="entry name" value="Diguanylate_Cyclase"/>
</dbReference>
<evidence type="ECO:0000259" key="5">
    <source>
        <dbReference type="PROSITE" id="PS50887"/>
    </source>
</evidence>
<dbReference type="Proteomes" id="UP000221168">
    <property type="component" value="Unassembled WGS sequence"/>
</dbReference>
<dbReference type="GO" id="GO:0016020">
    <property type="term" value="C:membrane"/>
    <property type="evidence" value="ECO:0007669"/>
    <property type="project" value="InterPro"/>
</dbReference>
<reference evidence="6 7" key="1">
    <citation type="submission" date="2017-10" db="EMBL/GenBank/DDBJ databases">
        <title>Sedimentibacterium mangrovi gen. nov., sp. nov., a novel member of family Phyllobacteriacea isolated from mangrove sediment.</title>
        <authorList>
            <person name="Liao H."/>
            <person name="Tian Y."/>
        </authorList>
    </citation>
    <scope>NUCLEOTIDE SEQUENCE [LARGE SCALE GENOMIC DNA]</scope>
    <source>
        <strain evidence="6 7">X9-2-2</strain>
    </source>
</reference>
<dbReference type="InterPro" id="IPR003660">
    <property type="entry name" value="HAMP_dom"/>
</dbReference>
<keyword evidence="3" id="KW-1133">Transmembrane helix</keyword>
<dbReference type="Pfam" id="PF00990">
    <property type="entry name" value="GGDEF"/>
    <property type="match status" value="1"/>
</dbReference>
<dbReference type="EMBL" id="PDVP01000004">
    <property type="protein sequence ID" value="PHP67272.1"/>
    <property type="molecule type" value="Genomic_DNA"/>
</dbReference>
<keyword evidence="7" id="KW-1185">Reference proteome</keyword>
<accession>A0A2G1QP39</accession>
<evidence type="ECO:0000256" key="3">
    <source>
        <dbReference type="SAM" id="Phobius"/>
    </source>
</evidence>
<dbReference type="GO" id="GO:0052621">
    <property type="term" value="F:diguanylate cyclase activity"/>
    <property type="evidence" value="ECO:0007669"/>
    <property type="project" value="UniProtKB-EC"/>
</dbReference>
<organism evidence="6 7">
    <name type="scientific">Zhengella mangrovi</name>
    <dbReference type="NCBI Taxonomy" id="1982044"/>
    <lineage>
        <taxon>Bacteria</taxon>
        <taxon>Pseudomonadati</taxon>
        <taxon>Pseudomonadota</taxon>
        <taxon>Alphaproteobacteria</taxon>
        <taxon>Hyphomicrobiales</taxon>
        <taxon>Notoacmeibacteraceae</taxon>
        <taxon>Zhengella</taxon>
    </lineage>
</organism>
<dbReference type="PANTHER" id="PTHR45138">
    <property type="entry name" value="REGULATORY COMPONENTS OF SENSORY TRANSDUCTION SYSTEM"/>
    <property type="match status" value="1"/>
</dbReference>
<dbReference type="InterPro" id="IPR000160">
    <property type="entry name" value="GGDEF_dom"/>
</dbReference>
<dbReference type="Gene3D" id="6.10.340.10">
    <property type="match status" value="1"/>
</dbReference>
<dbReference type="EC" id="2.7.7.65" evidence="1"/>
<proteinExistence type="predicted"/>
<comment type="catalytic activity">
    <reaction evidence="2">
        <text>2 GTP = 3',3'-c-di-GMP + 2 diphosphate</text>
        <dbReference type="Rhea" id="RHEA:24898"/>
        <dbReference type="ChEBI" id="CHEBI:33019"/>
        <dbReference type="ChEBI" id="CHEBI:37565"/>
        <dbReference type="ChEBI" id="CHEBI:58805"/>
        <dbReference type="EC" id="2.7.7.65"/>
    </reaction>
</comment>
<feature type="domain" description="HAMP" evidence="4">
    <location>
        <begin position="89"/>
        <end position="141"/>
    </location>
</feature>
<dbReference type="PROSITE" id="PS50885">
    <property type="entry name" value="HAMP"/>
    <property type="match status" value="1"/>
</dbReference>
<evidence type="ECO:0000259" key="4">
    <source>
        <dbReference type="PROSITE" id="PS50885"/>
    </source>
</evidence>
<dbReference type="PANTHER" id="PTHR45138:SF9">
    <property type="entry name" value="DIGUANYLATE CYCLASE DGCM-RELATED"/>
    <property type="match status" value="1"/>
</dbReference>
<keyword evidence="3" id="KW-0472">Membrane</keyword>
<keyword evidence="3" id="KW-0812">Transmembrane</keyword>
<sequence>MPAAAMPRRVAPIPACPIPECIPNGAPMSIFRTHFIARVFLTSFICVHVPLIFAVFYNIVLDHVVDYYALSGLVLATLVGTVGSILILHRELRPVVAVSHALKAYAERRERVPILHRSDDEIGALSDAANWSIDTLDTLLKDIERQASTDALTGLPNRRAFLRVIETEKPAMLAILDIDRFKAINDTLGHDTGDAVLKSVASTIRNALRSADVVARWGGEEFVVLLRRSSAVEAIEAMERARKAVERKLILEDRAVTFSGGLVQMSGDFEQDLVQADRALYSAKESGRNRVVFSAGSQRAAAEAPALAPSLRDAASRQNETILQGAG</sequence>
<dbReference type="NCBIfam" id="TIGR00254">
    <property type="entry name" value="GGDEF"/>
    <property type="match status" value="1"/>
</dbReference>
<dbReference type="InterPro" id="IPR029787">
    <property type="entry name" value="Nucleotide_cyclase"/>
</dbReference>
<dbReference type="GO" id="GO:0007165">
    <property type="term" value="P:signal transduction"/>
    <property type="evidence" value="ECO:0007669"/>
    <property type="project" value="InterPro"/>
</dbReference>
<evidence type="ECO:0000313" key="7">
    <source>
        <dbReference type="Proteomes" id="UP000221168"/>
    </source>
</evidence>
<dbReference type="SUPFAM" id="SSF55073">
    <property type="entry name" value="Nucleotide cyclase"/>
    <property type="match status" value="1"/>
</dbReference>
<protein>
    <recommendedName>
        <fullName evidence="1">diguanylate cyclase</fullName>
        <ecNumber evidence="1">2.7.7.65</ecNumber>
    </recommendedName>
</protein>
<evidence type="ECO:0000313" key="6">
    <source>
        <dbReference type="EMBL" id="PHP67272.1"/>
    </source>
</evidence>
<dbReference type="PROSITE" id="PS50887">
    <property type="entry name" value="GGDEF"/>
    <property type="match status" value="1"/>
</dbReference>
<feature type="transmembrane region" description="Helical" evidence="3">
    <location>
        <begin position="67"/>
        <end position="88"/>
    </location>
</feature>